<name>A0ABY5WBM3_9ACTN</name>
<keyword evidence="4" id="KW-1185">Reference proteome</keyword>
<evidence type="ECO:0000256" key="1">
    <source>
        <dbReference type="SAM" id="MobiDB-lite"/>
    </source>
</evidence>
<dbReference type="Gene3D" id="3.30.420.10">
    <property type="entry name" value="Ribonuclease H-like superfamily/Ribonuclease H"/>
    <property type="match status" value="1"/>
</dbReference>
<dbReference type="InterPro" id="IPR047655">
    <property type="entry name" value="Transpos_IS630-like"/>
</dbReference>
<dbReference type="InterPro" id="IPR038717">
    <property type="entry name" value="Tc1-like_DDE_dom"/>
</dbReference>
<evidence type="ECO:0000313" key="3">
    <source>
        <dbReference type="EMBL" id="UWP86521.1"/>
    </source>
</evidence>
<reference evidence="3" key="2">
    <citation type="submission" date="2022-09" db="EMBL/GenBank/DDBJ databases">
        <title>Biosynthetic gene clusters of Dactylosporangioum fulvum.</title>
        <authorList>
            <person name="Caradec T."/>
        </authorList>
    </citation>
    <scope>NUCLEOTIDE SEQUENCE</scope>
    <source>
        <strain evidence="3">NRRL B-16292</strain>
    </source>
</reference>
<organism evidence="3 4">
    <name type="scientific">Dactylosporangium fulvum</name>
    <dbReference type="NCBI Taxonomy" id="53359"/>
    <lineage>
        <taxon>Bacteria</taxon>
        <taxon>Bacillati</taxon>
        <taxon>Actinomycetota</taxon>
        <taxon>Actinomycetes</taxon>
        <taxon>Micromonosporales</taxon>
        <taxon>Micromonosporaceae</taxon>
        <taxon>Dactylosporangium</taxon>
    </lineage>
</organism>
<sequence>MPKLLYARPPMDVEEERKVRKLAGARHAPADWIMRAKMIAASWGGKRRSAVRLKRAAVVELYTHPPACTTVICADELGPVIARTFPPAPGWSPDGHRIKAPLEYSRGTDKLWVYGALRIRDGAEVTCCAPSRNSDGWIQLLAQVAGANRRGQIRVVTDNLSSHFSAKVRCWLARHPRIQQVFIPKRACWLNMAEGWWRLLRRAAFAGQSFVDTAEIAYAVEMATTQLNTNANPGCEDDRHHPPAPSAASSCTAFEERRTRRQGPGKVVLGVRVEVVGVDAPLLEVAGRA</sequence>
<reference evidence="3" key="1">
    <citation type="submission" date="2021-04" db="EMBL/GenBank/DDBJ databases">
        <authorList>
            <person name="Hartkoorn R.C."/>
            <person name="Beaudoing E."/>
            <person name="Hot D."/>
        </authorList>
    </citation>
    <scope>NUCLEOTIDE SEQUENCE</scope>
    <source>
        <strain evidence="3">NRRL B-16292</strain>
    </source>
</reference>
<dbReference type="NCBIfam" id="NF033545">
    <property type="entry name" value="transpos_IS630"/>
    <property type="match status" value="1"/>
</dbReference>
<proteinExistence type="predicted"/>
<gene>
    <name evidence="3" type="ORF">Dfulv_20675</name>
</gene>
<dbReference type="EMBL" id="CP073720">
    <property type="protein sequence ID" value="UWP86521.1"/>
    <property type="molecule type" value="Genomic_DNA"/>
</dbReference>
<dbReference type="InterPro" id="IPR036397">
    <property type="entry name" value="RNaseH_sf"/>
</dbReference>
<protein>
    <submittedName>
        <fullName evidence="3">IS630 family transposase</fullName>
    </submittedName>
</protein>
<evidence type="ECO:0000259" key="2">
    <source>
        <dbReference type="Pfam" id="PF13358"/>
    </source>
</evidence>
<dbReference type="Pfam" id="PF13358">
    <property type="entry name" value="DDE_3"/>
    <property type="match status" value="1"/>
</dbReference>
<feature type="domain" description="Tc1-like transposase DDE" evidence="2">
    <location>
        <begin position="71"/>
        <end position="213"/>
    </location>
</feature>
<dbReference type="Proteomes" id="UP001059617">
    <property type="component" value="Chromosome"/>
</dbReference>
<accession>A0ABY5WBM3</accession>
<evidence type="ECO:0000313" key="4">
    <source>
        <dbReference type="Proteomes" id="UP001059617"/>
    </source>
</evidence>
<feature type="region of interest" description="Disordered" evidence="1">
    <location>
        <begin position="231"/>
        <end position="258"/>
    </location>
</feature>
<dbReference type="RefSeq" id="WP_259865775.1">
    <property type="nucleotide sequence ID" value="NZ_BAAAST010000003.1"/>
</dbReference>